<accession>A0AAV4WYU6</accession>
<sequence>MALRVNEEDHASWVRADESYTSNYNVQKAAHGSWDHCPQIRWKSVSYEEPSCDPFGQMICRSSISSYELFKIPSVNHL</sequence>
<keyword evidence="2" id="KW-1185">Reference proteome</keyword>
<evidence type="ECO:0000313" key="2">
    <source>
        <dbReference type="Proteomes" id="UP001054945"/>
    </source>
</evidence>
<reference evidence="1 2" key="1">
    <citation type="submission" date="2021-06" db="EMBL/GenBank/DDBJ databases">
        <title>Caerostris extrusa draft genome.</title>
        <authorList>
            <person name="Kono N."/>
            <person name="Arakawa K."/>
        </authorList>
    </citation>
    <scope>NUCLEOTIDE SEQUENCE [LARGE SCALE GENOMIC DNA]</scope>
</reference>
<organism evidence="1 2">
    <name type="scientific">Caerostris extrusa</name>
    <name type="common">Bark spider</name>
    <name type="synonym">Caerostris bankana</name>
    <dbReference type="NCBI Taxonomy" id="172846"/>
    <lineage>
        <taxon>Eukaryota</taxon>
        <taxon>Metazoa</taxon>
        <taxon>Ecdysozoa</taxon>
        <taxon>Arthropoda</taxon>
        <taxon>Chelicerata</taxon>
        <taxon>Arachnida</taxon>
        <taxon>Araneae</taxon>
        <taxon>Araneomorphae</taxon>
        <taxon>Entelegynae</taxon>
        <taxon>Araneoidea</taxon>
        <taxon>Araneidae</taxon>
        <taxon>Caerostris</taxon>
    </lineage>
</organism>
<gene>
    <name evidence="1" type="ORF">CEXT_556261</name>
</gene>
<proteinExistence type="predicted"/>
<name>A0AAV4WYU6_CAEEX</name>
<dbReference type="AlphaFoldDB" id="A0AAV4WYU6"/>
<dbReference type="Proteomes" id="UP001054945">
    <property type="component" value="Unassembled WGS sequence"/>
</dbReference>
<protein>
    <submittedName>
        <fullName evidence="1">Uncharacterized protein</fullName>
    </submittedName>
</protein>
<dbReference type="EMBL" id="BPLR01017022">
    <property type="protein sequence ID" value="GIY88087.1"/>
    <property type="molecule type" value="Genomic_DNA"/>
</dbReference>
<evidence type="ECO:0000313" key="1">
    <source>
        <dbReference type="EMBL" id="GIY88087.1"/>
    </source>
</evidence>
<comment type="caution">
    <text evidence="1">The sequence shown here is derived from an EMBL/GenBank/DDBJ whole genome shotgun (WGS) entry which is preliminary data.</text>
</comment>